<dbReference type="EMBL" id="HBJA01060311">
    <property type="protein sequence ID" value="CAE0810199.1"/>
    <property type="molecule type" value="Transcribed_RNA"/>
</dbReference>
<protein>
    <recommendedName>
        <fullName evidence="3">Peptidase C14 caspase domain-containing protein</fullName>
    </recommendedName>
</protein>
<dbReference type="SUPFAM" id="SSF52129">
    <property type="entry name" value="Caspase-like"/>
    <property type="match status" value="1"/>
</dbReference>
<dbReference type="PANTHER" id="PTHR48104:SF30">
    <property type="entry name" value="METACASPASE-1"/>
    <property type="match status" value="1"/>
</dbReference>
<feature type="domain" description="Peptidase C14 caspase" evidence="3">
    <location>
        <begin position="20"/>
        <end position="111"/>
    </location>
</feature>
<dbReference type="InterPro" id="IPR029030">
    <property type="entry name" value="Caspase-like_dom_sf"/>
</dbReference>
<dbReference type="PANTHER" id="PTHR48104">
    <property type="entry name" value="METACASPASE-4"/>
    <property type="match status" value="1"/>
</dbReference>
<dbReference type="GO" id="GO:0005737">
    <property type="term" value="C:cytoplasm"/>
    <property type="evidence" value="ECO:0007669"/>
    <property type="project" value="TreeGrafter"/>
</dbReference>
<dbReference type="GO" id="GO:0004197">
    <property type="term" value="F:cysteine-type endopeptidase activity"/>
    <property type="evidence" value="ECO:0007669"/>
    <property type="project" value="InterPro"/>
</dbReference>
<reference evidence="4" key="1">
    <citation type="submission" date="2021-01" db="EMBL/GenBank/DDBJ databases">
        <authorList>
            <person name="Corre E."/>
            <person name="Pelletier E."/>
            <person name="Niang G."/>
            <person name="Scheremetjew M."/>
            <person name="Finn R."/>
            <person name="Kale V."/>
            <person name="Holt S."/>
            <person name="Cochrane G."/>
            <person name="Meng A."/>
            <person name="Brown T."/>
            <person name="Cohen L."/>
        </authorList>
    </citation>
    <scope>NUCLEOTIDE SEQUENCE</scope>
    <source>
        <strain evidence="4">CCMP1594</strain>
    </source>
</reference>
<dbReference type="AlphaFoldDB" id="A0A6T1ZE55"/>
<dbReference type="GO" id="GO:0006508">
    <property type="term" value="P:proteolysis"/>
    <property type="evidence" value="ECO:0007669"/>
    <property type="project" value="InterPro"/>
</dbReference>
<accession>A0A6T1ZE55</accession>
<evidence type="ECO:0000313" key="5">
    <source>
        <dbReference type="EMBL" id="CAE0810199.1"/>
    </source>
</evidence>
<evidence type="ECO:0000259" key="3">
    <source>
        <dbReference type="Pfam" id="PF00656"/>
    </source>
</evidence>
<proteinExistence type="inferred from homology"/>
<evidence type="ECO:0000256" key="2">
    <source>
        <dbReference type="SAM" id="MobiDB-lite"/>
    </source>
</evidence>
<comment type="similarity">
    <text evidence="1">Belongs to the peptidase C14B family.</text>
</comment>
<dbReference type="InterPro" id="IPR011600">
    <property type="entry name" value="Pept_C14_caspase"/>
</dbReference>
<feature type="region of interest" description="Disordered" evidence="2">
    <location>
        <begin position="1"/>
        <end position="25"/>
    </location>
</feature>
<organism evidence="4">
    <name type="scientific">Eutreptiella gymnastica</name>
    <dbReference type="NCBI Taxonomy" id="73025"/>
    <lineage>
        <taxon>Eukaryota</taxon>
        <taxon>Discoba</taxon>
        <taxon>Euglenozoa</taxon>
        <taxon>Euglenida</taxon>
        <taxon>Spirocuta</taxon>
        <taxon>Euglenophyceae</taxon>
        <taxon>Eutreptiales</taxon>
        <taxon>Eutreptiaceae</taxon>
        <taxon>Eutreptiella</taxon>
    </lineage>
</organism>
<evidence type="ECO:0000313" key="4">
    <source>
        <dbReference type="EMBL" id="CAE0810198.1"/>
    </source>
</evidence>
<evidence type="ECO:0000256" key="1">
    <source>
        <dbReference type="ARBA" id="ARBA00009005"/>
    </source>
</evidence>
<gene>
    <name evidence="4" type="ORF">EGYM00163_LOCUS21332</name>
    <name evidence="5" type="ORF">EGYM00163_LOCUS21333</name>
</gene>
<sequence>MEEGAGGKGNEFEEDQDGFAEKSAQAIPGDVRMISGCKDAQTSADVSNVQQFGLPEDAGPGGAGGACTNAFLAAMEQNPNPSWTGLLRTMRNILSDMGYSQIPEMSASRRTDLNGPFEIQTEGDGQKKALIVGINYVGQQGELRGCINDAKSMKNFLEERGFSDFRILTDDDEGFGDDVPTGENIIRGFNWLVEGASAGDSLFFHYSGHGGSVRDDDGNEKDGKDETIIPVDYRECGQIRDDTIMKSLVMPLPDDCQLTSIMDCCHSGTVFDLPYLFTANDDNLDGAEEAEGNGESFTSPINGNFDLNFALKLGMQMFQAFQEGGYEAALQAGLSGFFANM</sequence>
<name>A0A6T1ZE55_9EUGL</name>
<dbReference type="EMBL" id="HBJA01060310">
    <property type="protein sequence ID" value="CAE0810198.1"/>
    <property type="molecule type" value="Transcribed_RNA"/>
</dbReference>
<feature type="domain" description="Peptidase C14 caspase" evidence="3">
    <location>
        <begin position="127"/>
        <end position="275"/>
    </location>
</feature>
<dbReference type="Gene3D" id="3.40.50.12660">
    <property type="match status" value="2"/>
</dbReference>
<dbReference type="Pfam" id="PF00656">
    <property type="entry name" value="Peptidase_C14"/>
    <property type="match status" value="2"/>
</dbReference>
<dbReference type="InterPro" id="IPR050452">
    <property type="entry name" value="Metacaspase"/>
</dbReference>